<dbReference type="GO" id="GO:0005829">
    <property type="term" value="C:cytosol"/>
    <property type="evidence" value="ECO:0007669"/>
    <property type="project" value="UniProtKB-SubCell"/>
</dbReference>
<keyword evidence="13" id="KW-0131">Cell cycle</keyword>
<reference evidence="20" key="1">
    <citation type="submission" date="2019-03" db="EMBL/GenBank/DDBJ databases">
        <title>Genome sequencing and reference-guided assembly of Black Bengal Goat (Capra hircus).</title>
        <authorList>
            <person name="Siddiki A.Z."/>
            <person name="Baten A."/>
            <person name="Billah M."/>
            <person name="Alam M.A.U."/>
            <person name="Shawrob K.S.M."/>
            <person name="Saha S."/>
            <person name="Chowdhury M."/>
            <person name="Rahman A.H."/>
            <person name="Stear M."/>
            <person name="Miah G."/>
            <person name="Das G.B."/>
            <person name="Hossain M.M."/>
            <person name="Kumkum M."/>
            <person name="Islam M.S."/>
            <person name="Mollah A.M."/>
            <person name="Ahsan A."/>
            <person name="Tusar F."/>
            <person name="Khan M.K.I."/>
        </authorList>
    </citation>
    <scope>NUCLEOTIDE SEQUENCE [LARGE SCALE GENOMIC DNA]</scope>
</reference>
<dbReference type="PANTHER" id="PTHR13222">
    <property type="entry name" value="RB1-INDUCIBLE COILED-COIL"/>
    <property type="match status" value="1"/>
</dbReference>
<dbReference type="GO" id="GO:0061709">
    <property type="term" value="P:reticulophagy"/>
    <property type="evidence" value="ECO:0007669"/>
    <property type="project" value="TreeGrafter"/>
</dbReference>
<dbReference type="GO" id="GO:0034727">
    <property type="term" value="P:piecemeal microautophagy of the nucleus"/>
    <property type="evidence" value="ECO:0007669"/>
    <property type="project" value="TreeGrafter"/>
</dbReference>
<evidence type="ECO:0000256" key="3">
    <source>
        <dbReference type="ARBA" id="ARBA00004371"/>
    </source>
</evidence>
<reference evidence="20" key="2">
    <citation type="submission" date="2025-08" db="UniProtKB">
        <authorList>
            <consortium name="Ensembl"/>
        </authorList>
    </citation>
    <scope>IDENTIFICATION</scope>
</reference>
<keyword evidence="8" id="KW-0805">Transcription regulation</keyword>
<organism evidence="20">
    <name type="scientific">Capra hircus</name>
    <name type="common">Goat</name>
    <dbReference type="NCBI Taxonomy" id="9925"/>
    <lineage>
        <taxon>Eukaryota</taxon>
        <taxon>Metazoa</taxon>
        <taxon>Chordata</taxon>
        <taxon>Craniata</taxon>
        <taxon>Vertebrata</taxon>
        <taxon>Euteleostomi</taxon>
        <taxon>Mammalia</taxon>
        <taxon>Eutheria</taxon>
        <taxon>Laurasiatheria</taxon>
        <taxon>Artiodactyla</taxon>
        <taxon>Ruminantia</taxon>
        <taxon>Pecora</taxon>
        <taxon>Bovidae</taxon>
        <taxon>Caprinae</taxon>
        <taxon>Capra</taxon>
    </lineage>
</organism>
<dbReference type="GO" id="GO:0019901">
    <property type="term" value="F:protein kinase binding"/>
    <property type="evidence" value="ECO:0007669"/>
    <property type="project" value="UniProtKB-ARBA"/>
</dbReference>
<evidence type="ECO:0000256" key="14">
    <source>
        <dbReference type="ARBA" id="ARBA00053494"/>
    </source>
</evidence>
<dbReference type="InterPro" id="IPR040040">
    <property type="entry name" value="ATG11"/>
</dbReference>
<evidence type="ECO:0000256" key="13">
    <source>
        <dbReference type="ARBA" id="ARBA00023306"/>
    </source>
</evidence>
<evidence type="ECO:0000256" key="11">
    <source>
        <dbReference type="ARBA" id="ARBA00023228"/>
    </source>
</evidence>
<evidence type="ECO:0000256" key="7">
    <source>
        <dbReference type="ARBA" id="ARBA00023006"/>
    </source>
</evidence>
<feature type="coiled-coil region" evidence="17">
    <location>
        <begin position="889"/>
        <end position="935"/>
    </location>
</feature>
<dbReference type="Pfam" id="PF10377">
    <property type="entry name" value="ATG11"/>
    <property type="match status" value="1"/>
</dbReference>
<keyword evidence="12" id="KW-0539">Nucleus</keyword>
<feature type="region of interest" description="Disordered" evidence="18">
    <location>
        <begin position="621"/>
        <end position="654"/>
    </location>
</feature>
<evidence type="ECO:0000256" key="6">
    <source>
        <dbReference type="ARBA" id="ARBA00022553"/>
    </source>
</evidence>
<evidence type="ECO:0000256" key="16">
    <source>
        <dbReference type="ARBA" id="ARBA00080154"/>
    </source>
</evidence>
<evidence type="ECO:0000256" key="1">
    <source>
        <dbReference type="ARBA" id="ARBA00004123"/>
    </source>
</evidence>
<keyword evidence="10" id="KW-0804">Transcription</keyword>
<evidence type="ECO:0000256" key="18">
    <source>
        <dbReference type="SAM" id="MobiDB-lite"/>
    </source>
</evidence>
<comment type="subcellular location">
    <subcellularLocation>
        <location evidence="4">Cytoplasm</location>
        <location evidence="4">Cytosol</location>
    </subcellularLocation>
    <subcellularLocation>
        <location evidence="3">Lysosome</location>
    </subcellularLocation>
    <subcellularLocation>
        <location evidence="1">Nucleus</location>
    </subcellularLocation>
    <subcellularLocation>
        <location evidence="2">Preautophagosomal structure</location>
    </subcellularLocation>
</comment>
<feature type="domain" description="Autophagy-related protein 11 C-terminal" evidence="19">
    <location>
        <begin position="1076"/>
        <end position="1181"/>
    </location>
</feature>
<evidence type="ECO:0000256" key="17">
    <source>
        <dbReference type="SAM" id="Coils"/>
    </source>
</evidence>
<dbReference type="GO" id="GO:0005764">
    <property type="term" value="C:lysosome"/>
    <property type="evidence" value="ECO:0007669"/>
    <property type="project" value="UniProtKB-SubCell"/>
</dbReference>
<feature type="region of interest" description="Disordered" evidence="18">
    <location>
        <begin position="757"/>
        <end position="777"/>
    </location>
</feature>
<accession>A0A8C2NS41</accession>
<evidence type="ECO:0000256" key="8">
    <source>
        <dbReference type="ARBA" id="ARBA00023015"/>
    </source>
</evidence>
<keyword evidence="11" id="KW-0458">Lysosome</keyword>
<dbReference type="Ensembl" id="ENSCHIT00010011034.1">
    <property type="protein sequence ID" value="ENSCHIP00010007844.1"/>
    <property type="gene ID" value="ENSCHIG00010005548.1"/>
</dbReference>
<dbReference type="GO" id="GO:0031090">
    <property type="term" value="C:organelle membrane"/>
    <property type="evidence" value="ECO:0007669"/>
    <property type="project" value="UniProtKB-ARBA"/>
</dbReference>
<dbReference type="GO" id="GO:0005634">
    <property type="term" value="C:nucleus"/>
    <property type="evidence" value="ECO:0007669"/>
    <property type="project" value="UniProtKB-SubCell"/>
</dbReference>
<feature type="compositionally biased region" description="Basic and acidic residues" evidence="18">
    <location>
        <begin position="216"/>
        <end position="230"/>
    </location>
</feature>
<dbReference type="AlphaFoldDB" id="A0A8C2NS41"/>
<dbReference type="GO" id="GO:0000422">
    <property type="term" value="P:autophagy of mitochondrion"/>
    <property type="evidence" value="ECO:0007669"/>
    <property type="project" value="TreeGrafter"/>
</dbReference>
<dbReference type="FunFam" id="3.10.20.90:FF:000049">
    <property type="entry name" value="RB1-inducible coiled-coil protein 1 isoform X1"/>
    <property type="match status" value="1"/>
</dbReference>
<dbReference type="GO" id="GO:0034517">
    <property type="term" value="P:ribophagy"/>
    <property type="evidence" value="ECO:0007669"/>
    <property type="project" value="TreeGrafter"/>
</dbReference>
<evidence type="ECO:0000313" key="20">
    <source>
        <dbReference type="Ensembl" id="ENSCHIP00010007844.1"/>
    </source>
</evidence>
<protein>
    <recommendedName>
        <fullName evidence="15">RB1-inducible coiled-coil protein 1</fullName>
    </recommendedName>
    <alternativeName>
        <fullName evidence="16">FAK family kinase-interacting protein of 200 kDa</fullName>
    </alternativeName>
</protein>
<dbReference type="PANTHER" id="PTHR13222:SF1">
    <property type="entry name" value="RB1-INDUCIBLE COILED-COIL PROTEIN 1"/>
    <property type="match status" value="1"/>
</dbReference>
<name>A0A8C2NS41_CAPHI</name>
<evidence type="ECO:0000256" key="5">
    <source>
        <dbReference type="ARBA" id="ARBA00022490"/>
    </source>
</evidence>
<dbReference type="GO" id="GO:0000045">
    <property type="term" value="P:autophagosome assembly"/>
    <property type="evidence" value="ECO:0007669"/>
    <property type="project" value="InterPro"/>
</dbReference>
<keyword evidence="7" id="KW-0072">Autophagy</keyword>
<proteinExistence type="predicted"/>
<dbReference type="GO" id="GO:1990316">
    <property type="term" value="C:Atg1/ULK1 kinase complex"/>
    <property type="evidence" value="ECO:0007669"/>
    <property type="project" value="TreeGrafter"/>
</dbReference>
<evidence type="ECO:0000256" key="10">
    <source>
        <dbReference type="ARBA" id="ARBA00023163"/>
    </source>
</evidence>
<evidence type="ECO:0000259" key="19">
    <source>
        <dbReference type="Pfam" id="PF10377"/>
    </source>
</evidence>
<feature type="region of interest" description="Disordered" evidence="18">
    <location>
        <begin position="216"/>
        <end position="247"/>
    </location>
</feature>
<feature type="coiled-coil region" evidence="17">
    <location>
        <begin position="980"/>
        <end position="1007"/>
    </location>
</feature>
<evidence type="ECO:0000256" key="9">
    <source>
        <dbReference type="ARBA" id="ARBA00023054"/>
    </source>
</evidence>
<feature type="region of interest" description="Disordered" evidence="18">
    <location>
        <begin position="263"/>
        <end position="282"/>
    </location>
</feature>
<dbReference type="Gene3D" id="3.10.20.90">
    <property type="entry name" value="Phosphatidylinositol 3-kinase Catalytic Subunit, Chain A, domain 1"/>
    <property type="match status" value="1"/>
</dbReference>
<evidence type="ECO:0000256" key="12">
    <source>
        <dbReference type="ARBA" id="ARBA00023242"/>
    </source>
</evidence>
<keyword evidence="6" id="KW-0597">Phosphoprotein</keyword>
<dbReference type="GO" id="GO:0061723">
    <property type="term" value="P:glycophagy"/>
    <property type="evidence" value="ECO:0007669"/>
    <property type="project" value="TreeGrafter"/>
</dbReference>
<evidence type="ECO:0000256" key="2">
    <source>
        <dbReference type="ARBA" id="ARBA00004329"/>
    </source>
</evidence>
<dbReference type="InterPro" id="IPR019460">
    <property type="entry name" value="Atg11_C"/>
</dbReference>
<keyword evidence="5" id="KW-0963">Cytoplasm</keyword>
<dbReference type="GO" id="GO:0034045">
    <property type="term" value="C:phagophore assembly site membrane"/>
    <property type="evidence" value="ECO:0007669"/>
    <property type="project" value="TreeGrafter"/>
</dbReference>
<keyword evidence="9 17" id="KW-0175">Coiled coil</keyword>
<dbReference type="GO" id="GO:0008285">
    <property type="term" value="P:negative regulation of cell population proliferation"/>
    <property type="evidence" value="ECO:0007669"/>
    <property type="project" value="UniProtKB-ARBA"/>
</dbReference>
<comment type="function">
    <text evidence="14">Involved in autophagy. Regulates early events but also late events of autophagosome formation through direct interaction with Atg16L1. Required for the formation of the autophagosome-like double-membrane structure that surrounds the Salmonella-containing vacuole (SCV) during S.typhimurium infection and subsequent xenophagy. Involved in repair of DNA damage caused by ionizing radiation, which subsequently improves cell survival by decreasing apoptosis. Inhibits PTK2/FAK1 and PTK2B/PYK2 kinase activity, affecting their downstream signaling pathways. Plays a role as a modulator of TGF-beta-signaling by restricting substrate specificity of RNF111. Functions as a DNA-binding transcription factor. Is a potent regulator of the RB1 pathway through induction of RB1 expression. Plays a crucial role in muscular differentiation. Plays an indispensable role in fetal hematopoiesis and in the regulation of neuronal homeostasis.</text>
</comment>
<sequence>MKLYVFLVNTGTTLTFDTELTVQTVADLKHAIHSKYKIAIQHQVLVVNGGECMAADRRVCTYSAGTDTNPIFLFNKEMILSERLPAIPKTTFSTENDMEIKVEESLMMPAVFHTVASRTQLAVEMYEVAKKLCSFCEGLVHDEHLQHQGWAAIMANLEDCSNSYQKLIYSNYLQSVEDIKLKLTHLGTAVSVMAKIPLLECLTRHSYRECLGRADSLPEREGSEKAETKTSTELVLSPDTPAATSKPSLTSFHMSVEHIAPDAADAESGKDVREPCPSPAQRDAAAVEAKEGDLPFFNVSLLDWINVQDRPNDVESLVRKCFDSMSRLDPRIIRPFMAECRQTIANLDNQNMKAIKGLEDRLYALDQMIASCGRLVNEQKELAQGFLANQMRAENLKDASVLPDLCLSHANQLMIMLQNHRKLLDIKQKCTTAKQELANNLHLVWDDGEKLQALLRLVIELLERVKIVEALSTVPQMYCLAVVEVVRRKMFIKHYREWAGALVKDGKQLYEAEKSKRESFGKLFRKSFLRNRLFRGLDSWPPSFCTQKPRKFDCELPDISLKDLQFLQSFCPSEVQPFLRVPLLCDFEPLHQHVLALHNLVKAAQSLDEMSQTITDLLSEQKASASQTSPQSASSPRLESATGITTATSPRTPPPLAVQDPLCPAVCPLEELSPDSIDAHTFDFETIPHPNIEHTLHQASLDLDSLAESPESDFMSAVNEFVIEEQLSSPNPISDPQSPEMMVESLYSSVINAIDSRRMQDTRTPGQEDPGNRTSLSAQLGRCRASTLKEDFCHFRTFVQKEQCDFANSLQCTAVEIRSVIDKVKLSLEVTLHEKHQKELESLKSEYEGRYSVEKLEQQLRCALSCLWVSEILTLTLDRPSLVPEVHAMESAREDSSSLVAELQEKLQEEKAKFLEQLEEQEKRKNEEMQNVRTSLIAEQQTNFNTVLTREKMRKENIINDLSDKLKSTMQQQERDKDLIESLSEDRARLLEEKKRLEEEVSRLRGGAFVPSPGVAAAPELYGACAPEAPVEALDTLGEGRPDSAMETSTMSVQPGECSERALDSCKLQTVLFQMSQSMSSVSSRHSEKIAIRDFQVGDLVLIILDERHDNYVLFTVSPTLYFLHAESLPALDLRPGEGASGASRRPWVLGKVMEKEYCQAKKAQNRFKVPLGTKFYRVKAVSWNKKV</sequence>
<evidence type="ECO:0000256" key="15">
    <source>
        <dbReference type="ARBA" id="ARBA00069790"/>
    </source>
</evidence>
<evidence type="ECO:0000256" key="4">
    <source>
        <dbReference type="ARBA" id="ARBA00004514"/>
    </source>
</evidence>
<feature type="compositionally biased region" description="Low complexity" evidence="18">
    <location>
        <begin position="623"/>
        <end position="636"/>
    </location>
</feature>
<dbReference type="CDD" id="cd17060">
    <property type="entry name" value="Ubl_RB1CC1"/>
    <property type="match status" value="1"/>
</dbReference>
<dbReference type="GO" id="GO:0060090">
    <property type="term" value="F:molecular adaptor activity"/>
    <property type="evidence" value="ECO:0007669"/>
    <property type="project" value="TreeGrafter"/>
</dbReference>